<evidence type="ECO:0000256" key="3">
    <source>
        <dbReference type="ARBA" id="ARBA00037342"/>
    </source>
</evidence>
<reference evidence="6" key="1">
    <citation type="submission" date="2025-08" db="UniProtKB">
        <authorList>
            <consortium name="RefSeq"/>
        </authorList>
    </citation>
    <scope>IDENTIFICATION</scope>
    <source>
        <tissue evidence="6">Whole body</tissue>
    </source>
</reference>
<dbReference type="InterPro" id="IPR003347">
    <property type="entry name" value="JmjC_dom"/>
</dbReference>
<evidence type="ECO:0000313" key="6">
    <source>
        <dbReference type="RefSeq" id="XP_015185011.1"/>
    </source>
</evidence>
<dbReference type="PANTHER" id="PTHR12461">
    <property type="entry name" value="HYPOXIA-INDUCIBLE FACTOR 1 ALPHA INHIBITOR-RELATED"/>
    <property type="match status" value="1"/>
</dbReference>
<evidence type="ECO:0000313" key="5">
    <source>
        <dbReference type="Proteomes" id="UP000694924"/>
    </source>
</evidence>
<gene>
    <name evidence="6" type="primary">LOC107070950</name>
</gene>
<dbReference type="SMART" id="SM00558">
    <property type="entry name" value="JmjC"/>
    <property type="match status" value="1"/>
</dbReference>
<proteinExistence type="predicted"/>
<accession>A0ABM1IXS4</accession>
<evidence type="ECO:0000256" key="2">
    <source>
        <dbReference type="ARBA" id="ARBA00022490"/>
    </source>
</evidence>
<evidence type="ECO:0000259" key="4">
    <source>
        <dbReference type="PROSITE" id="PS51184"/>
    </source>
</evidence>
<evidence type="ECO:0000256" key="1">
    <source>
        <dbReference type="ARBA" id="ARBA00004496"/>
    </source>
</evidence>
<dbReference type="Gene3D" id="2.60.120.650">
    <property type="entry name" value="Cupin"/>
    <property type="match status" value="1"/>
</dbReference>
<keyword evidence="2" id="KW-0963">Cytoplasm</keyword>
<dbReference type="InterPro" id="IPR041667">
    <property type="entry name" value="Cupin_8"/>
</dbReference>
<comment type="function">
    <text evidence="3">May play a role in cellular stress response.</text>
</comment>
<name>A0ABM1IXS4_POLDO</name>
<dbReference type="RefSeq" id="XP_015185011.1">
    <property type="nucleotide sequence ID" value="XM_015329525.1"/>
</dbReference>
<dbReference type="Proteomes" id="UP000694924">
    <property type="component" value="Unplaced"/>
</dbReference>
<dbReference type="GeneID" id="107070950"/>
<feature type="domain" description="JmjC" evidence="4">
    <location>
        <begin position="91"/>
        <end position="263"/>
    </location>
</feature>
<dbReference type="Pfam" id="PF13621">
    <property type="entry name" value="Cupin_8"/>
    <property type="match status" value="1"/>
</dbReference>
<dbReference type="PANTHER" id="PTHR12461:SF43">
    <property type="entry name" value="HSPB1-ASSOCIATED PROTEIN 1"/>
    <property type="match status" value="1"/>
</dbReference>
<protein>
    <submittedName>
        <fullName evidence="6">HSPB1-associated protein 1</fullName>
    </submittedName>
</protein>
<sequence>MEKMNIPNEETLKKVIFDLQEPVVFNNILQDDNGKFIWKLLQWNLSELGNKFGDMKLPFRVGYNSKSMHPQWEKQCLIETMTFNEFLEKSNSSVNNNKWYYFDYKYMHEWIQDKPDLLNSLNWHRFGIEKDGHDSTLWIGNKGAHTNCHFDSYGCNLVAQIHGRKQWILLSPNCTNELHPTRVPYEESTIYSEYNFFAPTIAEEESILKLSGKVKSIVLEMGDVLLVPKGWWHYVESLNLTVSVNVWLPLQTDNESRLKEALVQLIINRIGKKVCDNREETHCSLSESMKILENSLLECKKTDTEKLSDRKRFKQMVWTAEELSLEYPYFVKLLPNLERSELQDLLQLKRERFLTNIDEIQETNIPAPTTSINNTQLCSQLSKDIVNTLCHPDIIDKVADLLLKTRYGNQ</sequence>
<dbReference type="PROSITE" id="PS51184">
    <property type="entry name" value="JMJC"/>
    <property type="match status" value="1"/>
</dbReference>
<keyword evidence="5" id="KW-1185">Reference proteome</keyword>
<dbReference type="SUPFAM" id="SSF51197">
    <property type="entry name" value="Clavaminate synthase-like"/>
    <property type="match status" value="1"/>
</dbReference>
<comment type="subcellular location">
    <subcellularLocation>
        <location evidence="1">Cytoplasm</location>
    </subcellularLocation>
</comment>
<organism evidence="5 6">
    <name type="scientific">Polistes dominula</name>
    <name type="common">European paper wasp</name>
    <name type="synonym">Vespa dominula</name>
    <dbReference type="NCBI Taxonomy" id="743375"/>
    <lineage>
        <taxon>Eukaryota</taxon>
        <taxon>Metazoa</taxon>
        <taxon>Ecdysozoa</taxon>
        <taxon>Arthropoda</taxon>
        <taxon>Hexapoda</taxon>
        <taxon>Insecta</taxon>
        <taxon>Pterygota</taxon>
        <taxon>Neoptera</taxon>
        <taxon>Endopterygota</taxon>
        <taxon>Hymenoptera</taxon>
        <taxon>Apocrita</taxon>
        <taxon>Aculeata</taxon>
        <taxon>Vespoidea</taxon>
        <taxon>Vespidae</taxon>
        <taxon>Polistinae</taxon>
        <taxon>Polistini</taxon>
        <taxon>Polistes</taxon>
    </lineage>
</organism>